<dbReference type="AlphaFoldDB" id="A0A1V9GX53"/>
<feature type="compositionally biased region" description="Low complexity" evidence="1">
    <location>
        <begin position="71"/>
        <end position="88"/>
    </location>
</feature>
<evidence type="ECO:0000313" key="2">
    <source>
        <dbReference type="EMBL" id="OQP75128.1"/>
    </source>
</evidence>
<evidence type="ECO:0000313" key="3">
    <source>
        <dbReference type="Proteomes" id="UP000050546"/>
    </source>
</evidence>
<dbReference type="EMBL" id="JPYI02000097">
    <property type="protein sequence ID" value="OQP75128.1"/>
    <property type="molecule type" value="Genomic_DNA"/>
</dbReference>
<dbReference type="Proteomes" id="UP000050546">
    <property type="component" value="Unassembled WGS sequence"/>
</dbReference>
<proteinExistence type="predicted"/>
<reference evidence="2 3" key="1">
    <citation type="journal article" date="2016" name="Plant Pathol.">
        <title>Genetic characterization of strains named as Xanthomonas axonopodis pv. dieffenbachiae leads to a taxonomic revision of the X. axonopodis species complex.</title>
        <authorList>
            <person name="Constantin E.C."/>
            <person name="Cleenwerck I."/>
            <person name="Maes M."/>
            <person name="Baeyen S."/>
            <person name="Van Malderghem C."/>
            <person name="De Vos P."/>
            <person name="Cottyn B."/>
        </authorList>
    </citation>
    <scope>NUCLEOTIDE SEQUENCE [LARGE SCALE GENOMIC DNA]</scope>
    <source>
        <strain evidence="2 3">LMG 25940</strain>
    </source>
</reference>
<gene>
    <name evidence="2" type="ORF">IM53_018280</name>
</gene>
<comment type="caution">
    <text evidence="2">The sequence shown here is derived from an EMBL/GenBank/DDBJ whole genome shotgun (WGS) entry which is preliminary data.</text>
</comment>
<organism evidence="2 3">
    <name type="scientific">Xanthomonas phaseoli pv. dieffenbachiae</name>
    <dbReference type="NCBI Taxonomy" id="92828"/>
    <lineage>
        <taxon>Bacteria</taxon>
        <taxon>Pseudomonadati</taxon>
        <taxon>Pseudomonadota</taxon>
        <taxon>Gammaproteobacteria</taxon>
        <taxon>Lysobacterales</taxon>
        <taxon>Lysobacteraceae</taxon>
        <taxon>Xanthomonas</taxon>
    </lineage>
</organism>
<reference evidence="2 3" key="2">
    <citation type="journal article" date="2017" name="Plant Pathol.">
        <title>Pathogenicity and virulence gene content of Xanthomonas strains infecting Araceae, formerly known as Xanthomonas axonopodis pv. dieffenbachiae.</title>
        <authorList>
            <person name="Constantin E.C."/>
            <person name="Haegeman A."/>
            <person name="Van Vaerenbergh J."/>
            <person name="Baeyen S."/>
            <person name="Van Malderghem C."/>
            <person name="Maes M."/>
            <person name="Cottyn B."/>
        </authorList>
    </citation>
    <scope>NUCLEOTIDE SEQUENCE [LARGE SCALE GENOMIC DNA]</scope>
    <source>
        <strain evidence="2 3">LMG 25940</strain>
    </source>
</reference>
<feature type="compositionally biased region" description="Polar residues" evidence="1">
    <location>
        <begin position="115"/>
        <end position="126"/>
    </location>
</feature>
<name>A0A1V9GX53_9XANT</name>
<feature type="region of interest" description="Disordered" evidence="1">
    <location>
        <begin position="57"/>
        <end position="126"/>
    </location>
</feature>
<evidence type="ECO:0000256" key="1">
    <source>
        <dbReference type="SAM" id="MobiDB-lite"/>
    </source>
</evidence>
<protein>
    <recommendedName>
        <fullName evidence="4">Zonular occludens toxin</fullName>
    </recommendedName>
</protein>
<evidence type="ECO:0008006" key="4">
    <source>
        <dbReference type="Google" id="ProtNLM"/>
    </source>
</evidence>
<accession>A0A1V9GX53</accession>
<sequence>MPWTAEVFDQRPVVADPQVFCMSSMPAASDPREAFCTCMTEQGTRYELSQPMCRTLARNGAPYNPYKDVRQQQQQQQSQTGQVAQQNQPLQLGGSVIARGTREVGSFPESKPYATANSVQSTTADL</sequence>